<feature type="transmembrane region" description="Helical" evidence="1">
    <location>
        <begin position="120"/>
        <end position="145"/>
    </location>
</feature>
<dbReference type="GO" id="GO:0016020">
    <property type="term" value="C:membrane"/>
    <property type="evidence" value="ECO:0007669"/>
    <property type="project" value="InterPro"/>
</dbReference>
<keyword evidence="1" id="KW-0472">Membrane</keyword>
<accession>A0A847SDJ0</accession>
<name>A0A847SDJ0_9NEIS</name>
<feature type="transmembrane region" description="Helical" evidence="1">
    <location>
        <begin position="87"/>
        <end position="108"/>
    </location>
</feature>
<dbReference type="Pfam" id="PF05425">
    <property type="entry name" value="CopD"/>
    <property type="match status" value="1"/>
</dbReference>
<sequence>MHHVVLLFHLLGASIWTGGHLLLALVILPQVLRSRDLPRLQQFEAAFERVGIPALLIQVATGLLLAWQRLPVFSMWLDWNNPAARPILCKLVLLLLTLLLALDARLRLIPRLTPERLPALAWHIIPVTLISVLFVVTGVAFQAGWLY</sequence>
<gene>
    <name evidence="3" type="ORF">HF682_02410</name>
</gene>
<dbReference type="EMBL" id="JABAIM010000001">
    <property type="protein sequence ID" value="NLR74012.1"/>
    <property type="molecule type" value="Genomic_DNA"/>
</dbReference>
<dbReference type="InterPro" id="IPR008457">
    <property type="entry name" value="Cu-R_CopD_dom"/>
</dbReference>
<feature type="domain" description="Copper resistance protein D" evidence="2">
    <location>
        <begin position="45"/>
        <end position="137"/>
    </location>
</feature>
<dbReference type="AlphaFoldDB" id="A0A847SDJ0"/>
<evidence type="ECO:0000313" key="4">
    <source>
        <dbReference type="Proteomes" id="UP000587991"/>
    </source>
</evidence>
<evidence type="ECO:0000313" key="3">
    <source>
        <dbReference type="EMBL" id="NLR74012.1"/>
    </source>
</evidence>
<dbReference type="RefSeq" id="WP_168875658.1">
    <property type="nucleotide sequence ID" value="NZ_JABAIM010000001.1"/>
</dbReference>
<reference evidence="3 4" key="1">
    <citation type="submission" date="2020-04" db="EMBL/GenBank/DDBJ databases">
        <title>Draft genome of Leeia sp. IMCC25680.</title>
        <authorList>
            <person name="Song J."/>
            <person name="Cho J.-C."/>
        </authorList>
    </citation>
    <scope>NUCLEOTIDE SEQUENCE [LARGE SCALE GENOMIC DNA]</scope>
    <source>
        <strain evidence="3 4">IMCC25680</strain>
    </source>
</reference>
<feature type="transmembrane region" description="Helical" evidence="1">
    <location>
        <begin position="6"/>
        <end position="29"/>
    </location>
</feature>
<keyword evidence="1" id="KW-1133">Transmembrane helix</keyword>
<dbReference type="Proteomes" id="UP000587991">
    <property type="component" value="Unassembled WGS sequence"/>
</dbReference>
<proteinExistence type="predicted"/>
<keyword evidence="4" id="KW-1185">Reference proteome</keyword>
<feature type="transmembrane region" description="Helical" evidence="1">
    <location>
        <begin position="50"/>
        <end position="67"/>
    </location>
</feature>
<organism evidence="3 4">
    <name type="scientific">Leeia aquatica</name>
    <dbReference type="NCBI Taxonomy" id="2725557"/>
    <lineage>
        <taxon>Bacteria</taxon>
        <taxon>Pseudomonadati</taxon>
        <taxon>Pseudomonadota</taxon>
        <taxon>Betaproteobacteria</taxon>
        <taxon>Neisseriales</taxon>
        <taxon>Leeiaceae</taxon>
        <taxon>Leeia</taxon>
    </lineage>
</organism>
<evidence type="ECO:0000259" key="2">
    <source>
        <dbReference type="Pfam" id="PF05425"/>
    </source>
</evidence>
<evidence type="ECO:0000256" key="1">
    <source>
        <dbReference type="SAM" id="Phobius"/>
    </source>
</evidence>
<keyword evidence="1" id="KW-0812">Transmembrane</keyword>
<protein>
    <submittedName>
        <fullName evidence="3">Copper resistance protein CopD</fullName>
    </submittedName>
</protein>
<comment type="caution">
    <text evidence="3">The sequence shown here is derived from an EMBL/GenBank/DDBJ whole genome shotgun (WGS) entry which is preliminary data.</text>
</comment>